<accession>A0A1Y1I5G4</accession>
<dbReference type="EMBL" id="DF237094">
    <property type="protein sequence ID" value="GAQ83358.1"/>
    <property type="molecule type" value="Genomic_DNA"/>
</dbReference>
<proteinExistence type="predicted"/>
<protein>
    <submittedName>
        <fullName evidence="1">Uncharacterized protein</fullName>
    </submittedName>
</protein>
<evidence type="ECO:0000313" key="2">
    <source>
        <dbReference type="Proteomes" id="UP000054558"/>
    </source>
</evidence>
<dbReference type="Proteomes" id="UP000054558">
    <property type="component" value="Unassembled WGS sequence"/>
</dbReference>
<name>A0A1Y1I5G4_KLENI</name>
<dbReference type="AlphaFoldDB" id="A0A1Y1I5G4"/>
<sequence>MYACPRGLGNQGHPSAQATARVHSSMEFERRVVAVESLLFLGERGAVPASRCRFHALLSPASLKHDEKLFSHTPSPNPGPAEAHLPDATAAVIFHPSWTAHDAHGRLRFGLERETDVSTSSAPACSSTSLASCQPGPRLILQLSRMTLEAETRSLRCPDQAES</sequence>
<organism evidence="1 2">
    <name type="scientific">Klebsormidium nitens</name>
    <name type="common">Green alga</name>
    <name type="synonym">Ulothrix nitens</name>
    <dbReference type="NCBI Taxonomy" id="105231"/>
    <lineage>
        <taxon>Eukaryota</taxon>
        <taxon>Viridiplantae</taxon>
        <taxon>Streptophyta</taxon>
        <taxon>Klebsormidiophyceae</taxon>
        <taxon>Klebsormidiales</taxon>
        <taxon>Klebsormidiaceae</taxon>
        <taxon>Klebsormidium</taxon>
    </lineage>
</organism>
<keyword evidence="2" id="KW-1185">Reference proteome</keyword>
<reference evidence="1 2" key="1">
    <citation type="journal article" date="2014" name="Nat. Commun.">
        <title>Klebsormidium flaccidum genome reveals primary factors for plant terrestrial adaptation.</title>
        <authorList>
            <person name="Hori K."/>
            <person name="Maruyama F."/>
            <person name="Fujisawa T."/>
            <person name="Togashi T."/>
            <person name="Yamamoto N."/>
            <person name="Seo M."/>
            <person name="Sato S."/>
            <person name="Yamada T."/>
            <person name="Mori H."/>
            <person name="Tajima N."/>
            <person name="Moriyama T."/>
            <person name="Ikeuchi M."/>
            <person name="Watanabe M."/>
            <person name="Wada H."/>
            <person name="Kobayashi K."/>
            <person name="Saito M."/>
            <person name="Masuda T."/>
            <person name="Sasaki-Sekimoto Y."/>
            <person name="Mashiguchi K."/>
            <person name="Awai K."/>
            <person name="Shimojima M."/>
            <person name="Masuda S."/>
            <person name="Iwai M."/>
            <person name="Nobusawa T."/>
            <person name="Narise T."/>
            <person name="Kondo S."/>
            <person name="Saito H."/>
            <person name="Sato R."/>
            <person name="Murakawa M."/>
            <person name="Ihara Y."/>
            <person name="Oshima-Yamada Y."/>
            <person name="Ohtaka K."/>
            <person name="Satoh M."/>
            <person name="Sonobe K."/>
            <person name="Ishii M."/>
            <person name="Ohtani R."/>
            <person name="Kanamori-Sato M."/>
            <person name="Honoki R."/>
            <person name="Miyazaki D."/>
            <person name="Mochizuki H."/>
            <person name="Umetsu J."/>
            <person name="Higashi K."/>
            <person name="Shibata D."/>
            <person name="Kamiya Y."/>
            <person name="Sato N."/>
            <person name="Nakamura Y."/>
            <person name="Tabata S."/>
            <person name="Ida S."/>
            <person name="Kurokawa K."/>
            <person name="Ohta H."/>
        </authorList>
    </citation>
    <scope>NUCLEOTIDE SEQUENCE [LARGE SCALE GENOMIC DNA]</scope>
    <source>
        <strain evidence="1 2">NIES-2285</strain>
    </source>
</reference>
<evidence type="ECO:0000313" key="1">
    <source>
        <dbReference type="EMBL" id="GAQ83358.1"/>
    </source>
</evidence>
<gene>
    <name evidence="1" type="ORF">KFL_001450110</name>
</gene>